<gene>
    <name evidence="1" type="ORF">CB4_02724</name>
</gene>
<evidence type="ECO:0000313" key="1">
    <source>
        <dbReference type="EMBL" id="BAU28549.1"/>
    </source>
</evidence>
<dbReference type="AlphaFoldDB" id="A0A0U5AXR8"/>
<name>A0A0U5AXR8_9BACL</name>
<evidence type="ECO:0000313" key="2">
    <source>
        <dbReference type="Proteomes" id="UP000217696"/>
    </source>
</evidence>
<dbReference type="Proteomes" id="UP000217696">
    <property type="component" value="Chromosome"/>
</dbReference>
<accession>A0A0U5AXR8</accession>
<organism evidence="1 2">
    <name type="scientific">Aneurinibacillus soli</name>
    <dbReference type="NCBI Taxonomy" id="1500254"/>
    <lineage>
        <taxon>Bacteria</taxon>
        <taxon>Bacillati</taxon>
        <taxon>Bacillota</taxon>
        <taxon>Bacilli</taxon>
        <taxon>Bacillales</taxon>
        <taxon>Paenibacillaceae</taxon>
        <taxon>Aneurinibacillus group</taxon>
        <taxon>Aneurinibacillus</taxon>
    </lineage>
</organism>
<keyword evidence="2" id="KW-1185">Reference proteome</keyword>
<dbReference type="KEGG" id="asoc:CB4_02724"/>
<reference evidence="1 2" key="1">
    <citation type="submission" date="2015-12" db="EMBL/GenBank/DDBJ databases">
        <title>Genome sequence of Aneurinibacillus soli.</title>
        <authorList>
            <person name="Lee J.S."/>
            <person name="Lee K.C."/>
            <person name="Kim K.K."/>
            <person name="Lee B.W."/>
        </authorList>
    </citation>
    <scope>NUCLEOTIDE SEQUENCE [LARGE SCALE GENOMIC DNA]</scope>
    <source>
        <strain evidence="1 2">CB4</strain>
    </source>
</reference>
<dbReference type="EMBL" id="AP017312">
    <property type="protein sequence ID" value="BAU28549.1"/>
    <property type="molecule type" value="Genomic_DNA"/>
</dbReference>
<sequence length="72" mass="8999">MHNKKDYRTCKNCWWAKDEGCIRKLCCFNHKWINDAERLCYGWRPIDIEEKYRYLEKYGYEHKRIGIIPQIQ</sequence>
<protein>
    <submittedName>
        <fullName evidence="1">Uncharacterized protein</fullName>
    </submittedName>
</protein>
<proteinExistence type="predicted"/>